<sequence length="629" mass="68034">MVTPQQAYEYALNQERAGNPQAAFETLVDLNRQYPHFADVEARLANFSRQNFRYYGQLSFFAMTPPPPAYPVMQQGAIPPSSPKKGKGGLIALLISGLVLLIAASGALLYLMVFSKNSTPSTTLTVAADPLAPTLTAISKISVAPQATTPASTTATDSSTAKATTVATTPTIAATTIAPTPTAKPTTPPATTSASGFKPLTSVSGIKEVPLDTQIMKETTASMSKIPDFSMKMYVSTEIPESLAKNLHSSFITAKYTFAGLGESEPFAADNVIIGAYAQNDTPDLVFTVYLLTANRDDNKTILADIPGMTLESETKILDQMKGYSSFVIAMSGTGLNIMLFSGGSTPTPTATPIVLGNPTYNRKVVYTSTRNGKNAVYLYDFAKRAEIALSEPSFACSEAVWSLLGSEIYLTCRDSIYVVSPDGSGFRKIEDGTQPHPSPLKGFVFVNVIKDDCNGVEQIYFRHFNGPNERLTCNSNAKLAPRVSPDGAQIVYSELIGGKWQLVIIDVAGGENRHVINPNVDNARYPTWSPDGTKLAFSTGDGKGINAQIYVLNLKDNSLTQLTTEGFNGRPRWMKQGYIIFHSNRDFASNRNDDGTPDQALYLMLDDGNHQERMPLTSSEDNWAPDIY</sequence>
<reference evidence="4 6" key="1">
    <citation type="submission" date="2020-06" db="EMBL/GenBank/DDBJ databases">
        <title>Anoxygenic phototrophic Chloroflexota member uses a Type I reaction center.</title>
        <authorList>
            <person name="Tsuji J.M."/>
            <person name="Shaw N.A."/>
            <person name="Nagashima S."/>
            <person name="Venkiteswaran J."/>
            <person name="Schiff S.L."/>
            <person name="Hanada S."/>
            <person name="Tank M."/>
            <person name="Neufeld J.D."/>
        </authorList>
    </citation>
    <scope>NUCLEOTIDE SEQUENCE [LARGE SCALE GENOMIC DNA]</scope>
    <source>
        <strain evidence="4">L227-S17</strain>
    </source>
</reference>
<dbReference type="RefSeq" id="WP_341471714.1">
    <property type="nucleotide sequence ID" value="NZ_CP128400.1"/>
</dbReference>
<dbReference type="InterPro" id="IPR011659">
    <property type="entry name" value="WD40"/>
</dbReference>
<protein>
    <submittedName>
        <fullName evidence="4">PD40 domain-containing protein</fullName>
    </submittedName>
</protein>
<gene>
    <name evidence="4" type="ORF">HXX08_18950</name>
    <name evidence="5" type="ORF">OZ401_003472</name>
</gene>
<evidence type="ECO:0000313" key="4">
    <source>
        <dbReference type="EMBL" id="NWJ47937.1"/>
    </source>
</evidence>
<keyword evidence="3" id="KW-0472">Membrane</keyword>
<proteinExistence type="inferred from homology"/>
<keyword evidence="3" id="KW-0812">Transmembrane</keyword>
<feature type="transmembrane region" description="Helical" evidence="3">
    <location>
        <begin position="90"/>
        <end position="113"/>
    </location>
</feature>
<dbReference type="EMBL" id="CP128400">
    <property type="protein sequence ID" value="WJW69842.1"/>
    <property type="molecule type" value="Genomic_DNA"/>
</dbReference>
<dbReference type="SUPFAM" id="SSF82171">
    <property type="entry name" value="DPP6 N-terminal domain-like"/>
    <property type="match status" value="1"/>
</dbReference>
<feature type="compositionally biased region" description="Low complexity" evidence="2">
    <location>
        <begin position="178"/>
        <end position="195"/>
    </location>
</feature>
<reference evidence="5" key="2">
    <citation type="journal article" date="2024" name="Nature">
        <title>Anoxygenic phototroph of the Chloroflexota uses a type I reaction centre.</title>
        <authorList>
            <person name="Tsuji J.M."/>
            <person name="Shaw N.A."/>
            <person name="Nagashima S."/>
            <person name="Venkiteswaran J.J."/>
            <person name="Schiff S.L."/>
            <person name="Watanabe T."/>
            <person name="Fukui M."/>
            <person name="Hanada S."/>
            <person name="Tank M."/>
            <person name="Neufeld J.D."/>
        </authorList>
    </citation>
    <scope>NUCLEOTIDE SEQUENCE</scope>
    <source>
        <strain evidence="5">L227-S17</strain>
    </source>
</reference>
<keyword evidence="7" id="KW-1185">Reference proteome</keyword>
<organism evidence="4 6">
    <name type="scientific">Candidatus Chlorohelix allophototropha</name>
    <dbReference type="NCBI Taxonomy" id="3003348"/>
    <lineage>
        <taxon>Bacteria</taxon>
        <taxon>Bacillati</taxon>
        <taxon>Chloroflexota</taxon>
        <taxon>Chloroflexia</taxon>
        <taxon>Candidatus Chloroheliales</taxon>
        <taxon>Candidatus Chloroheliaceae</taxon>
        <taxon>Candidatus Chlorohelix</taxon>
    </lineage>
</organism>
<dbReference type="Gene3D" id="2.120.10.30">
    <property type="entry name" value="TolB, C-terminal domain"/>
    <property type="match status" value="2"/>
</dbReference>
<dbReference type="PANTHER" id="PTHR36842">
    <property type="entry name" value="PROTEIN TOLB HOMOLOG"/>
    <property type="match status" value="1"/>
</dbReference>
<dbReference type="AlphaFoldDB" id="A0A8T7M713"/>
<comment type="similarity">
    <text evidence="1">Belongs to the TolB family.</text>
</comment>
<dbReference type="Proteomes" id="UP001431572">
    <property type="component" value="Chromosome 2"/>
</dbReference>
<keyword evidence="3" id="KW-1133">Transmembrane helix</keyword>
<name>A0A8T7M713_9CHLR</name>
<dbReference type="PANTHER" id="PTHR36842:SF1">
    <property type="entry name" value="PROTEIN TOLB"/>
    <property type="match status" value="1"/>
</dbReference>
<evidence type="ECO:0000313" key="6">
    <source>
        <dbReference type="Proteomes" id="UP000521676"/>
    </source>
</evidence>
<evidence type="ECO:0000256" key="3">
    <source>
        <dbReference type="SAM" id="Phobius"/>
    </source>
</evidence>
<evidence type="ECO:0000256" key="1">
    <source>
        <dbReference type="ARBA" id="ARBA00009820"/>
    </source>
</evidence>
<dbReference type="EMBL" id="JACATZ010000003">
    <property type="protein sequence ID" value="NWJ47937.1"/>
    <property type="molecule type" value="Genomic_DNA"/>
</dbReference>
<dbReference type="Proteomes" id="UP000521676">
    <property type="component" value="Unassembled WGS sequence"/>
</dbReference>
<evidence type="ECO:0000313" key="5">
    <source>
        <dbReference type="EMBL" id="WJW69842.1"/>
    </source>
</evidence>
<evidence type="ECO:0000313" key="7">
    <source>
        <dbReference type="Proteomes" id="UP001431572"/>
    </source>
</evidence>
<dbReference type="Pfam" id="PF07676">
    <property type="entry name" value="PD40"/>
    <property type="match status" value="1"/>
</dbReference>
<accession>A0A8T7M713</accession>
<feature type="region of interest" description="Disordered" evidence="2">
    <location>
        <begin position="178"/>
        <end position="197"/>
    </location>
</feature>
<dbReference type="InterPro" id="IPR011042">
    <property type="entry name" value="6-blade_b-propeller_TolB-like"/>
</dbReference>
<evidence type="ECO:0000256" key="2">
    <source>
        <dbReference type="SAM" id="MobiDB-lite"/>
    </source>
</evidence>